<name>A0AAJ0BFL8_9PEZI</name>
<gene>
    <name evidence="1" type="ORF">QBC47DRAFT_444713</name>
</gene>
<dbReference type="EMBL" id="MU839832">
    <property type="protein sequence ID" value="KAK1756334.1"/>
    <property type="molecule type" value="Genomic_DNA"/>
</dbReference>
<evidence type="ECO:0000313" key="1">
    <source>
        <dbReference type="EMBL" id="KAK1756334.1"/>
    </source>
</evidence>
<dbReference type="Proteomes" id="UP001239445">
    <property type="component" value="Unassembled WGS sequence"/>
</dbReference>
<sequence length="834" mass="95733">MLLPDLLQKWLPEKHQIKYPIVVCGRAAEQSALVHWVRDHDKFIVRSSQQTEAWDDPILTTDDSSLLFVLSTSDPSVEESILLLHRCVRLLYEHGGRAVFLVITQDDLDIPQRTRWVADLTARLEMEMSRYQDDFPWWILDPVTMHGADSGAARALLLGSMAELLRGTTPVRPSGWETRVALSDGIPGWNPPDNVGNIPGDATNMANWWNNFLTASIRPWTHLDYLRAVFLMLMQPENRRKGLLELAADFAAKLFAFKQRQVPFAVQPESRTLTVFWVYHVDLAIKSSQAQTGLSVNEFDKIVKHMPELLFEGLPTLYYSSDMLRSRYAKDYWMLPDLRALTELPAVPDCNLGRRLMAKQNGDPERILRLAFTIVQQSMEPRVSRQRSWFINLGFASLQQQTIRLRTLDPSIPPYSLTHAYFFVRLVSVAFSILSCPDPRMTREAHLCYPAFRDYFHITPTAWMKYYSRKTWFSLEARVEFVPPDLRPFEAELPPPHRAPEGEFTCSEKFNMPTDSSLGGRTLTEDKLDMAEDEPDTSEDLGIKVELDQPKGFELYYHHALIPELPSTEILQLRLSILLEEAKVLSDPVLATDISNREYSDAKTHAALIFYLFQNLAQPGSVATSQAKMDSLATYSKSEISFWTDQVLDAISSTTLPTSTLAPGQTLYGISFRAQHRDEHGKWHRYHNCPCHVDVEMVPLTGPSPVEYPHNYPYDHPPQHVHMCICHKGEELDHDAFARLCARQYELTEEWEKQMAGIRERPASLSGNAWEDFMRFNPHLAWRWLYLVEKLRGRDGVFLRVVMKTGVNQYASEQNATWKFNRRLSDDLAGCSDI</sequence>
<organism evidence="1 2">
    <name type="scientific">Echria macrotheca</name>
    <dbReference type="NCBI Taxonomy" id="438768"/>
    <lineage>
        <taxon>Eukaryota</taxon>
        <taxon>Fungi</taxon>
        <taxon>Dikarya</taxon>
        <taxon>Ascomycota</taxon>
        <taxon>Pezizomycotina</taxon>
        <taxon>Sordariomycetes</taxon>
        <taxon>Sordariomycetidae</taxon>
        <taxon>Sordariales</taxon>
        <taxon>Schizotheciaceae</taxon>
        <taxon>Echria</taxon>
    </lineage>
</organism>
<protein>
    <submittedName>
        <fullName evidence="1">Uncharacterized protein</fullName>
    </submittedName>
</protein>
<comment type="caution">
    <text evidence="1">The sequence shown here is derived from an EMBL/GenBank/DDBJ whole genome shotgun (WGS) entry which is preliminary data.</text>
</comment>
<keyword evidence="2" id="KW-1185">Reference proteome</keyword>
<reference evidence="1" key="1">
    <citation type="submission" date="2023-06" db="EMBL/GenBank/DDBJ databases">
        <title>Genome-scale phylogeny and comparative genomics of the fungal order Sordariales.</title>
        <authorList>
            <consortium name="Lawrence Berkeley National Laboratory"/>
            <person name="Hensen N."/>
            <person name="Bonometti L."/>
            <person name="Westerberg I."/>
            <person name="Brannstrom I.O."/>
            <person name="Guillou S."/>
            <person name="Cros-Aarteil S."/>
            <person name="Calhoun S."/>
            <person name="Haridas S."/>
            <person name="Kuo A."/>
            <person name="Mondo S."/>
            <person name="Pangilinan J."/>
            <person name="Riley R."/>
            <person name="Labutti K."/>
            <person name="Andreopoulos B."/>
            <person name="Lipzen A."/>
            <person name="Chen C."/>
            <person name="Yanf M."/>
            <person name="Daum C."/>
            <person name="Ng V."/>
            <person name="Clum A."/>
            <person name="Steindorff A."/>
            <person name="Ohm R."/>
            <person name="Martin F."/>
            <person name="Silar P."/>
            <person name="Natvig D."/>
            <person name="Lalanne C."/>
            <person name="Gautier V."/>
            <person name="Ament-Velasquez S.L."/>
            <person name="Kruys A."/>
            <person name="Hutchinson M.I."/>
            <person name="Powell A.J."/>
            <person name="Barry K."/>
            <person name="Miller A.N."/>
            <person name="Grigoriev I.V."/>
            <person name="Debuchy R."/>
            <person name="Gladieux P."/>
            <person name="Thoren M.H."/>
            <person name="Johannesson H."/>
        </authorList>
    </citation>
    <scope>NUCLEOTIDE SEQUENCE</scope>
    <source>
        <strain evidence="1">PSN4</strain>
    </source>
</reference>
<proteinExistence type="predicted"/>
<dbReference type="AlphaFoldDB" id="A0AAJ0BFL8"/>
<evidence type="ECO:0000313" key="2">
    <source>
        <dbReference type="Proteomes" id="UP001239445"/>
    </source>
</evidence>
<accession>A0AAJ0BFL8</accession>